<feature type="region of interest" description="Disordered" evidence="1">
    <location>
        <begin position="112"/>
        <end position="132"/>
    </location>
</feature>
<dbReference type="AlphaFoldDB" id="A0A645AS72"/>
<feature type="region of interest" description="Disordered" evidence="1">
    <location>
        <begin position="1"/>
        <end position="21"/>
    </location>
</feature>
<accession>A0A645AS72</accession>
<feature type="compositionally biased region" description="Polar residues" evidence="1">
    <location>
        <begin position="114"/>
        <end position="132"/>
    </location>
</feature>
<feature type="compositionally biased region" description="Low complexity" evidence="1">
    <location>
        <begin position="61"/>
        <end position="75"/>
    </location>
</feature>
<organism evidence="2">
    <name type="scientific">bioreactor metagenome</name>
    <dbReference type="NCBI Taxonomy" id="1076179"/>
    <lineage>
        <taxon>unclassified sequences</taxon>
        <taxon>metagenomes</taxon>
        <taxon>ecological metagenomes</taxon>
    </lineage>
</organism>
<protein>
    <submittedName>
        <fullName evidence="2">Uncharacterized protein</fullName>
    </submittedName>
</protein>
<gene>
    <name evidence="2" type="ORF">SDC9_102921</name>
</gene>
<comment type="caution">
    <text evidence="2">The sequence shown here is derived from an EMBL/GenBank/DDBJ whole genome shotgun (WGS) entry which is preliminary data.</text>
</comment>
<sequence length="132" mass="14166">MAIGTTSAADAPDVPSTTVPLPPRRMACISSRALSRCASMRRAWAISAAPCTVGRKPRAWRSNSGRPMSPSSSLSHLESAGCEVPSICADWLMLPVAARLFSMTRLRSRRRKVQSISRSLASSGHSDISKNI</sequence>
<evidence type="ECO:0000313" key="2">
    <source>
        <dbReference type="EMBL" id="MPM56122.1"/>
    </source>
</evidence>
<reference evidence="2" key="1">
    <citation type="submission" date="2019-08" db="EMBL/GenBank/DDBJ databases">
        <authorList>
            <person name="Kucharzyk K."/>
            <person name="Murdoch R.W."/>
            <person name="Higgins S."/>
            <person name="Loffler F."/>
        </authorList>
    </citation>
    <scope>NUCLEOTIDE SEQUENCE</scope>
</reference>
<dbReference type="EMBL" id="VSSQ01015592">
    <property type="protein sequence ID" value="MPM56122.1"/>
    <property type="molecule type" value="Genomic_DNA"/>
</dbReference>
<evidence type="ECO:0000256" key="1">
    <source>
        <dbReference type="SAM" id="MobiDB-lite"/>
    </source>
</evidence>
<feature type="region of interest" description="Disordered" evidence="1">
    <location>
        <begin position="55"/>
        <end position="75"/>
    </location>
</feature>
<name>A0A645AS72_9ZZZZ</name>
<proteinExistence type="predicted"/>